<reference evidence="3 4" key="2">
    <citation type="journal article" date="2016" name="Genome Announc.">
        <title>Draft Genome Sequences of Streptomyces scabiei S58, Streptomyces turgidiscabies T45, and Streptomyces acidiscabies a10, the Pathogens of Potato Common Scab, Isolated in Japan.</title>
        <authorList>
            <person name="Tomihama T."/>
            <person name="Nishi Y."/>
            <person name="Sakai M."/>
            <person name="Ikenaga M."/>
            <person name="Okubo T."/>
            <person name="Ikeda S."/>
        </authorList>
    </citation>
    <scope>NUCLEOTIDE SEQUENCE [LARGE SCALE GENOMIC DNA]</scope>
    <source>
        <strain evidence="3 4">S58</strain>
    </source>
</reference>
<evidence type="ECO:0000256" key="1">
    <source>
        <dbReference type="SAM" id="MobiDB-lite"/>
    </source>
</evidence>
<keyword evidence="2" id="KW-1133">Transmembrane helix</keyword>
<evidence type="ECO:0000313" key="3">
    <source>
        <dbReference type="EMBL" id="GAQ60170.1"/>
    </source>
</evidence>
<gene>
    <name evidence="3" type="ORF">SsS58_00510</name>
</gene>
<feature type="transmembrane region" description="Helical" evidence="2">
    <location>
        <begin position="113"/>
        <end position="135"/>
    </location>
</feature>
<dbReference type="AlphaFoldDB" id="A0A117EC01"/>
<organism evidence="3 4">
    <name type="scientific">Streptomyces scabiei</name>
    <dbReference type="NCBI Taxonomy" id="1930"/>
    <lineage>
        <taxon>Bacteria</taxon>
        <taxon>Bacillati</taxon>
        <taxon>Actinomycetota</taxon>
        <taxon>Actinomycetes</taxon>
        <taxon>Kitasatosporales</taxon>
        <taxon>Streptomycetaceae</taxon>
        <taxon>Streptomyces</taxon>
    </lineage>
</organism>
<dbReference type="OrthoDB" id="4515152at2"/>
<evidence type="ECO:0000256" key="2">
    <source>
        <dbReference type="SAM" id="Phobius"/>
    </source>
</evidence>
<dbReference type="Proteomes" id="UP000067448">
    <property type="component" value="Unassembled WGS sequence"/>
</dbReference>
<reference evidence="4" key="3">
    <citation type="submission" date="2016-02" db="EMBL/GenBank/DDBJ databases">
        <title>Draft genome of pathogenic Streptomyces sp. in Japan.</title>
        <authorList>
            <person name="Tomihama T."/>
            <person name="Ikenaga M."/>
            <person name="Sakai M."/>
            <person name="Okubo T."/>
            <person name="Ikeda S."/>
        </authorList>
    </citation>
    <scope>NUCLEOTIDE SEQUENCE [LARGE SCALE GENOMIC DNA]</scope>
    <source>
        <strain evidence="4">S58</strain>
    </source>
</reference>
<comment type="caution">
    <text evidence="3">The sequence shown here is derived from an EMBL/GenBank/DDBJ whole genome shotgun (WGS) entry which is preliminary data.</text>
</comment>
<sequence>MTDRPEGAPAQPQPQDQPSASPAWPPPGQPGAQAQPPGPAPTPTRVETPVQAQPPTQAAVPSAYPYPHPQSPAGYGPPVPAQASAYGPPAGGYPPGGYPPPGARPATGAGGRAVLWALVGAVVASAAWAGGVFLLGGDDTKADLRGYRAESDLCSSVDYSSFKNEYPEEDTEPVHNALEHEALDESYCSISLKESSTSSISDAYFSVQVDLHKKTDPGPEFTAVWSEYDQRYEDYDVEKVSGFGDEAYLVTEDTTSGDDNSGSRAATLAVRDGWMTYEMRWSAYGSTYDDGATMPEVSDVVEWLKSDTNATLDNLRESDGV</sequence>
<dbReference type="EMBL" id="BCMM01000002">
    <property type="protein sequence ID" value="GAQ60170.1"/>
    <property type="molecule type" value="Genomic_DNA"/>
</dbReference>
<name>A0A117EC01_STRSC</name>
<dbReference type="RefSeq" id="WP_059078329.1">
    <property type="nucleotide sequence ID" value="NZ_BCMM01000002.1"/>
</dbReference>
<feature type="compositionally biased region" description="Pro residues" evidence="1">
    <location>
        <begin position="64"/>
        <end position="80"/>
    </location>
</feature>
<feature type="region of interest" description="Disordered" evidence="1">
    <location>
        <begin position="1"/>
        <end position="88"/>
    </location>
</feature>
<reference evidence="4" key="1">
    <citation type="submission" date="2015-11" db="EMBL/GenBank/DDBJ databases">
        <authorList>
            <consortium name="Cross-ministerial Strategic Innovation Promotion Program (SIP) consortium"/>
            <person name="Tomihama T."/>
            <person name="Ikenaga M."/>
            <person name="Sakai M."/>
            <person name="Okubo T."/>
            <person name="Ikeda S."/>
        </authorList>
    </citation>
    <scope>NUCLEOTIDE SEQUENCE [LARGE SCALE GENOMIC DNA]</scope>
    <source>
        <strain evidence="4">S58</strain>
    </source>
</reference>
<keyword evidence="2" id="KW-0472">Membrane</keyword>
<keyword evidence="2" id="KW-0812">Transmembrane</keyword>
<accession>A0A117EC01</accession>
<proteinExistence type="predicted"/>
<evidence type="ECO:0000313" key="4">
    <source>
        <dbReference type="Proteomes" id="UP000067448"/>
    </source>
</evidence>
<feature type="compositionally biased region" description="Low complexity" evidence="1">
    <location>
        <begin position="7"/>
        <end position="22"/>
    </location>
</feature>
<protein>
    <submittedName>
        <fullName evidence="3">Uncharacterized protein</fullName>
    </submittedName>
</protein>